<dbReference type="PANTHER" id="PTHR30055:SF234">
    <property type="entry name" value="HTH-TYPE TRANSCRIPTIONAL REGULATOR BETI"/>
    <property type="match status" value="1"/>
</dbReference>
<evidence type="ECO:0000313" key="7">
    <source>
        <dbReference type="EMBL" id="MFC5750123.1"/>
    </source>
</evidence>
<proteinExistence type="predicted"/>
<keyword evidence="8" id="KW-1185">Reference proteome</keyword>
<feature type="region of interest" description="Disordered" evidence="5">
    <location>
        <begin position="1"/>
        <end position="21"/>
    </location>
</feature>
<dbReference type="EMBL" id="JBHSON010000049">
    <property type="protein sequence ID" value="MFC5750123.1"/>
    <property type="molecule type" value="Genomic_DNA"/>
</dbReference>
<evidence type="ECO:0000313" key="8">
    <source>
        <dbReference type="Proteomes" id="UP001596074"/>
    </source>
</evidence>
<accession>A0ABW1A6F8</accession>
<dbReference type="InterPro" id="IPR049445">
    <property type="entry name" value="TetR_SbtR-like_C"/>
</dbReference>
<dbReference type="Gene3D" id="1.10.357.10">
    <property type="entry name" value="Tetracycline Repressor, domain 2"/>
    <property type="match status" value="1"/>
</dbReference>
<dbReference type="Proteomes" id="UP001596074">
    <property type="component" value="Unassembled WGS sequence"/>
</dbReference>
<keyword evidence="3" id="KW-0804">Transcription</keyword>
<feature type="domain" description="HTH tetR-type" evidence="6">
    <location>
        <begin position="24"/>
        <end position="83"/>
    </location>
</feature>
<dbReference type="PANTHER" id="PTHR30055">
    <property type="entry name" value="HTH-TYPE TRANSCRIPTIONAL REGULATOR RUTR"/>
    <property type="match status" value="1"/>
</dbReference>
<dbReference type="PROSITE" id="PS01081">
    <property type="entry name" value="HTH_TETR_1"/>
    <property type="match status" value="1"/>
</dbReference>
<evidence type="ECO:0000256" key="4">
    <source>
        <dbReference type="PROSITE-ProRule" id="PRU00335"/>
    </source>
</evidence>
<dbReference type="InterPro" id="IPR009057">
    <property type="entry name" value="Homeodomain-like_sf"/>
</dbReference>
<keyword evidence="2 4" id="KW-0238">DNA-binding</keyword>
<dbReference type="PRINTS" id="PR00455">
    <property type="entry name" value="HTHTETR"/>
</dbReference>
<evidence type="ECO:0000256" key="1">
    <source>
        <dbReference type="ARBA" id="ARBA00023015"/>
    </source>
</evidence>
<dbReference type="SUPFAM" id="SSF48498">
    <property type="entry name" value="Tetracyclin repressor-like, C-terminal domain"/>
    <property type="match status" value="1"/>
</dbReference>
<dbReference type="RefSeq" id="WP_378285848.1">
    <property type="nucleotide sequence ID" value="NZ_JBHSON010000049.1"/>
</dbReference>
<keyword evidence="1" id="KW-0805">Transcription regulation</keyword>
<protein>
    <submittedName>
        <fullName evidence="7">TetR/AcrR family transcriptional regulator</fullName>
    </submittedName>
</protein>
<evidence type="ECO:0000256" key="3">
    <source>
        <dbReference type="ARBA" id="ARBA00023163"/>
    </source>
</evidence>
<sequence length="210" mass="22742">MPSYKRAPAGPQASAGRSLRADAQRNRRRILEAAEAVFAAKGPAASTEEIAQTAGVGIGTVFRHFPTKEALLQAIIEKVAIRLAEDTERLLIEGDPATAFYTFFTRMVEESAERKTVVDLLAEAGIDITVAKPLHMLRQAVEGLLAGAQRAGTVREDVRVPEAMALLIGVCQATLHTSWEPGVRDRTLEIVFDGLRPSPPGRPQTRRPAP</sequence>
<dbReference type="SUPFAM" id="SSF46689">
    <property type="entry name" value="Homeodomain-like"/>
    <property type="match status" value="1"/>
</dbReference>
<dbReference type="Pfam" id="PF21597">
    <property type="entry name" value="TetR_C_43"/>
    <property type="match status" value="1"/>
</dbReference>
<comment type="caution">
    <text evidence="7">The sequence shown here is derived from an EMBL/GenBank/DDBJ whole genome shotgun (WGS) entry which is preliminary data.</text>
</comment>
<evidence type="ECO:0000256" key="2">
    <source>
        <dbReference type="ARBA" id="ARBA00023125"/>
    </source>
</evidence>
<evidence type="ECO:0000256" key="5">
    <source>
        <dbReference type="SAM" id="MobiDB-lite"/>
    </source>
</evidence>
<dbReference type="InterPro" id="IPR036271">
    <property type="entry name" value="Tet_transcr_reg_TetR-rel_C_sf"/>
</dbReference>
<organism evidence="7 8">
    <name type="scientific">Actinomadura rugatobispora</name>
    <dbReference type="NCBI Taxonomy" id="1994"/>
    <lineage>
        <taxon>Bacteria</taxon>
        <taxon>Bacillati</taxon>
        <taxon>Actinomycetota</taxon>
        <taxon>Actinomycetes</taxon>
        <taxon>Streptosporangiales</taxon>
        <taxon>Thermomonosporaceae</taxon>
        <taxon>Actinomadura</taxon>
    </lineage>
</organism>
<name>A0ABW1A6F8_9ACTN</name>
<evidence type="ECO:0000259" key="6">
    <source>
        <dbReference type="PROSITE" id="PS50977"/>
    </source>
</evidence>
<dbReference type="InterPro" id="IPR001647">
    <property type="entry name" value="HTH_TetR"/>
</dbReference>
<reference evidence="8" key="1">
    <citation type="journal article" date="2019" name="Int. J. Syst. Evol. Microbiol.">
        <title>The Global Catalogue of Microorganisms (GCM) 10K type strain sequencing project: providing services to taxonomists for standard genome sequencing and annotation.</title>
        <authorList>
            <consortium name="The Broad Institute Genomics Platform"/>
            <consortium name="The Broad Institute Genome Sequencing Center for Infectious Disease"/>
            <person name="Wu L."/>
            <person name="Ma J."/>
        </authorList>
    </citation>
    <scope>NUCLEOTIDE SEQUENCE [LARGE SCALE GENOMIC DNA]</scope>
    <source>
        <strain evidence="8">KCTC 42087</strain>
    </source>
</reference>
<feature type="DNA-binding region" description="H-T-H motif" evidence="4">
    <location>
        <begin position="46"/>
        <end position="65"/>
    </location>
</feature>
<dbReference type="Pfam" id="PF00440">
    <property type="entry name" value="TetR_N"/>
    <property type="match status" value="1"/>
</dbReference>
<dbReference type="InterPro" id="IPR050109">
    <property type="entry name" value="HTH-type_TetR-like_transc_reg"/>
</dbReference>
<dbReference type="InterPro" id="IPR023772">
    <property type="entry name" value="DNA-bd_HTH_TetR-type_CS"/>
</dbReference>
<gene>
    <name evidence="7" type="ORF">ACFPZN_31235</name>
</gene>
<dbReference type="PROSITE" id="PS50977">
    <property type="entry name" value="HTH_TETR_2"/>
    <property type="match status" value="1"/>
</dbReference>